<feature type="compositionally biased region" description="Basic and acidic residues" evidence="1">
    <location>
        <begin position="21"/>
        <end position="35"/>
    </location>
</feature>
<dbReference type="Proteomes" id="UP000243975">
    <property type="component" value="Unassembled WGS sequence"/>
</dbReference>
<keyword evidence="3" id="KW-1185">Reference proteome</keyword>
<sequence length="169" mass="18725">MKRTMPWNYDDSDSSSDESSSGDRDASVNDQDPKNKGLPWHGTGMVLAELMKDGNSSSSSSFFSYEKYIGANLSGERHGHNLYTSTATSVTYTADDVRFIIDQFNEIVHQNNLNQRALLEAFTKGNPSATVPTICELKPIVMPTPREPPQQPPQQTDNTGDYKSDSKDN</sequence>
<name>A0A103XPD7_CYNCS</name>
<organism evidence="2 3">
    <name type="scientific">Cynara cardunculus var. scolymus</name>
    <name type="common">Globe artichoke</name>
    <name type="synonym">Cynara scolymus</name>
    <dbReference type="NCBI Taxonomy" id="59895"/>
    <lineage>
        <taxon>Eukaryota</taxon>
        <taxon>Viridiplantae</taxon>
        <taxon>Streptophyta</taxon>
        <taxon>Embryophyta</taxon>
        <taxon>Tracheophyta</taxon>
        <taxon>Spermatophyta</taxon>
        <taxon>Magnoliopsida</taxon>
        <taxon>eudicotyledons</taxon>
        <taxon>Gunneridae</taxon>
        <taxon>Pentapetalae</taxon>
        <taxon>asterids</taxon>
        <taxon>campanulids</taxon>
        <taxon>Asterales</taxon>
        <taxon>Asteraceae</taxon>
        <taxon>Carduoideae</taxon>
        <taxon>Cardueae</taxon>
        <taxon>Carduinae</taxon>
        <taxon>Cynara</taxon>
    </lineage>
</organism>
<dbReference type="Gramene" id="KVH94363">
    <property type="protein sequence ID" value="KVH94363"/>
    <property type="gene ID" value="Ccrd_003576"/>
</dbReference>
<accession>A0A103XPD7</accession>
<gene>
    <name evidence="2" type="ORF">Ccrd_003576</name>
</gene>
<reference evidence="2 3" key="1">
    <citation type="journal article" date="2016" name="Sci. Rep.">
        <title>The genome sequence of the outbreeding globe artichoke constructed de novo incorporating a phase-aware low-pass sequencing strategy of F1 progeny.</title>
        <authorList>
            <person name="Scaglione D."/>
            <person name="Reyes-Chin-Wo S."/>
            <person name="Acquadro A."/>
            <person name="Froenicke L."/>
            <person name="Portis E."/>
            <person name="Beitel C."/>
            <person name="Tirone M."/>
            <person name="Mauro R."/>
            <person name="Lo Monaco A."/>
            <person name="Mauromicale G."/>
            <person name="Faccioli P."/>
            <person name="Cattivelli L."/>
            <person name="Rieseberg L."/>
            <person name="Michelmore R."/>
            <person name="Lanteri S."/>
        </authorList>
    </citation>
    <scope>NUCLEOTIDE SEQUENCE [LARGE SCALE GENOMIC DNA]</scope>
    <source>
        <strain evidence="2">2C</strain>
    </source>
</reference>
<evidence type="ECO:0000313" key="2">
    <source>
        <dbReference type="EMBL" id="KVH94363.1"/>
    </source>
</evidence>
<proteinExistence type="predicted"/>
<feature type="compositionally biased region" description="Basic and acidic residues" evidence="1">
    <location>
        <begin position="160"/>
        <end position="169"/>
    </location>
</feature>
<comment type="caution">
    <text evidence="2">The sequence shown here is derived from an EMBL/GenBank/DDBJ whole genome shotgun (WGS) entry which is preliminary data.</text>
</comment>
<evidence type="ECO:0000313" key="3">
    <source>
        <dbReference type="Proteomes" id="UP000243975"/>
    </source>
</evidence>
<dbReference type="AlphaFoldDB" id="A0A103XPD7"/>
<dbReference type="EMBL" id="LEKV01004557">
    <property type="protein sequence ID" value="KVH94363.1"/>
    <property type="molecule type" value="Genomic_DNA"/>
</dbReference>
<feature type="region of interest" description="Disordered" evidence="1">
    <location>
        <begin position="1"/>
        <end position="41"/>
    </location>
</feature>
<feature type="region of interest" description="Disordered" evidence="1">
    <location>
        <begin position="141"/>
        <end position="169"/>
    </location>
</feature>
<dbReference type="OrthoDB" id="10587287at2759"/>
<protein>
    <submittedName>
        <fullName evidence="2">Uncharacterized protein</fullName>
    </submittedName>
</protein>
<evidence type="ECO:0000256" key="1">
    <source>
        <dbReference type="SAM" id="MobiDB-lite"/>
    </source>
</evidence>